<proteinExistence type="predicted"/>
<accession>A0A857DKL8</accession>
<dbReference type="RefSeq" id="WP_019225330.1">
    <property type="nucleotide sequence ID" value="NZ_CP046996.1"/>
</dbReference>
<dbReference type="InterPro" id="IPR045527">
    <property type="entry name" value="DUF6470"/>
</dbReference>
<protein>
    <submittedName>
        <fullName evidence="1">Uncharacterized protein</fullName>
    </submittedName>
</protein>
<evidence type="ECO:0000313" key="1">
    <source>
        <dbReference type="EMBL" id="QHA01261.1"/>
    </source>
</evidence>
<reference evidence="1 2" key="1">
    <citation type="submission" date="2019-12" db="EMBL/GenBank/DDBJ databases">
        <title>Sequence classification of anaerobic respiratory reductive dehalogenases: First we see many, then we see few.</title>
        <authorList>
            <person name="Molenda O."/>
            <person name="Puentes Jacome L.A."/>
            <person name="Cao X."/>
            <person name="Nesbo C.L."/>
            <person name="Tang S."/>
            <person name="Morson N."/>
            <person name="Patron J."/>
            <person name="Lomheim L."/>
            <person name="Wishart D.S."/>
            <person name="Edwards E.A."/>
        </authorList>
    </citation>
    <scope>NUCLEOTIDE SEQUENCE [LARGE SCALE GENOMIC DNA]</scope>
    <source>
        <strain evidence="1 2">12DCA</strain>
    </source>
</reference>
<gene>
    <name evidence="1" type="ORF">GQ588_11735</name>
</gene>
<dbReference type="EMBL" id="CP046996">
    <property type="protein sequence ID" value="QHA01261.1"/>
    <property type="molecule type" value="Genomic_DNA"/>
</dbReference>
<sequence length="187" mass="20976">MIDLQIHRQPAQLGLDLKKASYDLNIRKAEVSVQQKEAEIDLQRTYPDVQVDTSAVRQSLGYGGPEFRAFAFADEAESSYLANLERTVQTGYAFADTSNQATIPEIVIRSMEPPEKQLAVVPLPSIQMIGQPGTLELRAQLGGTDTQLEDWGGVRIEDFSLPLMKVYWEQEPYLKIKAVGQMFDVKK</sequence>
<dbReference type="AlphaFoldDB" id="A0A857DKL8"/>
<dbReference type="Proteomes" id="UP000430508">
    <property type="component" value="Chromosome"/>
</dbReference>
<organism evidence="1 2">
    <name type="scientific">Dehalobacter restrictus</name>
    <dbReference type="NCBI Taxonomy" id="55583"/>
    <lineage>
        <taxon>Bacteria</taxon>
        <taxon>Bacillati</taxon>
        <taxon>Bacillota</taxon>
        <taxon>Clostridia</taxon>
        <taxon>Eubacteriales</taxon>
        <taxon>Desulfitobacteriaceae</taxon>
        <taxon>Dehalobacter</taxon>
    </lineage>
</organism>
<evidence type="ECO:0000313" key="2">
    <source>
        <dbReference type="Proteomes" id="UP000430508"/>
    </source>
</evidence>
<name>A0A857DKL8_9FIRM</name>
<dbReference type="Pfam" id="PF20074">
    <property type="entry name" value="DUF6470"/>
    <property type="match status" value="1"/>
</dbReference>